<evidence type="ECO:0000256" key="2">
    <source>
        <dbReference type="ARBA" id="ARBA00022723"/>
    </source>
</evidence>
<dbReference type="PROSITE" id="PS00065">
    <property type="entry name" value="D_2_HYDROXYACID_DH_1"/>
    <property type="match status" value="1"/>
</dbReference>
<dbReference type="InterPro" id="IPR020843">
    <property type="entry name" value="ER"/>
</dbReference>
<name>A0AAN6GRT9_9BASI</name>
<keyword evidence="4" id="KW-0560">Oxidoreductase</keyword>
<dbReference type="CDD" id="cd05283">
    <property type="entry name" value="CAD1"/>
    <property type="match status" value="1"/>
</dbReference>
<dbReference type="GO" id="GO:0016616">
    <property type="term" value="F:oxidoreductase activity, acting on the CH-OH group of donors, NAD or NADP as acceptor"/>
    <property type="evidence" value="ECO:0007669"/>
    <property type="project" value="InterPro"/>
</dbReference>
<protein>
    <recommendedName>
        <fullName evidence="6">Enoyl reductase (ER) domain-containing protein</fullName>
    </recommendedName>
</protein>
<reference evidence="7" key="1">
    <citation type="journal article" date="2023" name="PhytoFront">
        <title>Draft Genome Resources of Seven Strains of Tilletia horrida, Causal Agent of Kernel Smut of Rice.</title>
        <authorList>
            <person name="Khanal S."/>
            <person name="Antony Babu S."/>
            <person name="Zhou X.G."/>
        </authorList>
    </citation>
    <scope>NUCLEOTIDE SEQUENCE</scope>
    <source>
        <strain evidence="7">TX6</strain>
    </source>
</reference>
<evidence type="ECO:0000313" key="7">
    <source>
        <dbReference type="EMBL" id="KAK0553556.1"/>
    </source>
</evidence>
<dbReference type="InterPro" id="IPR002328">
    <property type="entry name" value="ADH_Zn_CS"/>
</dbReference>
<proteinExistence type="inferred from homology"/>
<gene>
    <name evidence="7" type="ORF">OC846_002477</name>
</gene>
<dbReference type="Proteomes" id="UP001176517">
    <property type="component" value="Unassembled WGS sequence"/>
</dbReference>
<evidence type="ECO:0000259" key="6">
    <source>
        <dbReference type="SMART" id="SM00829"/>
    </source>
</evidence>
<dbReference type="Pfam" id="PF00107">
    <property type="entry name" value="ADH_zinc_N"/>
    <property type="match status" value="1"/>
</dbReference>
<dbReference type="GO" id="GO:0008270">
    <property type="term" value="F:zinc ion binding"/>
    <property type="evidence" value="ECO:0007669"/>
    <property type="project" value="InterPro"/>
</dbReference>
<dbReference type="InterPro" id="IPR013149">
    <property type="entry name" value="ADH-like_C"/>
</dbReference>
<accession>A0AAN6GRT9</accession>
<dbReference type="InterPro" id="IPR047109">
    <property type="entry name" value="CAD-like"/>
</dbReference>
<evidence type="ECO:0000256" key="1">
    <source>
        <dbReference type="ARBA" id="ARBA00001947"/>
    </source>
</evidence>
<dbReference type="InterPro" id="IPR011032">
    <property type="entry name" value="GroES-like_sf"/>
</dbReference>
<dbReference type="Gene3D" id="3.90.180.10">
    <property type="entry name" value="Medium-chain alcohol dehydrogenases, catalytic domain"/>
    <property type="match status" value="1"/>
</dbReference>
<keyword evidence="8" id="KW-1185">Reference proteome</keyword>
<dbReference type="PROSITE" id="PS00059">
    <property type="entry name" value="ADH_ZINC"/>
    <property type="match status" value="1"/>
</dbReference>
<feature type="domain" description="Enoyl reductase (ER)" evidence="6">
    <location>
        <begin position="14"/>
        <end position="334"/>
    </location>
</feature>
<dbReference type="Gene3D" id="3.40.50.720">
    <property type="entry name" value="NAD(P)-binding Rossmann-like Domain"/>
    <property type="match status" value="1"/>
</dbReference>
<comment type="caution">
    <text evidence="7">The sequence shown here is derived from an EMBL/GenBank/DDBJ whole genome shotgun (WGS) entry which is preliminary data.</text>
</comment>
<keyword evidence="3 5" id="KW-0862">Zinc</keyword>
<comment type="cofactor">
    <cofactor evidence="1 5">
        <name>Zn(2+)</name>
        <dbReference type="ChEBI" id="CHEBI:29105"/>
    </cofactor>
</comment>
<evidence type="ECO:0000256" key="5">
    <source>
        <dbReference type="RuleBase" id="RU361277"/>
    </source>
</evidence>
<dbReference type="InterPro" id="IPR036291">
    <property type="entry name" value="NAD(P)-bd_dom_sf"/>
</dbReference>
<dbReference type="SMART" id="SM00829">
    <property type="entry name" value="PKS_ER"/>
    <property type="match status" value="1"/>
</dbReference>
<organism evidence="7 8">
    <name type="scientific">Tilletia horrida</name>
    <dbReference type="NCBI Taxonomy" id="155126"/>
    <lineage>
        <taxon>Eukaryota</taxon>
        <taxon>Fungi</taxon>
        <taxon>Dikarya</taxon>
        <taxon>Basidiomycota</taxon>
        <taxon>Ustilaginomycotina</taxon>
        <taxon>Exobasidiomycetes</taxon>
        <taxon>Tilletiales</taxon>
        <taxon>Tilletiaceae</taxon>
        <taxon>Tilletia</taxon>
    </lineage>
</organism>
<evidence type="ECO:0000256" key="4">
    <source>
        <dbReference type="ARBA" id="ARBA00023002"/>
    </source>
</evidence>
<evidence type="ECO:0000313" key="8">
    <source>
        <dbReference type="Proteomes" id="UP001176517"/>
    </source>
</evidence>
<dbReference type="Pfam" id="PF08240">
    <property type="entry name" value="ADH_N"/>
    <property type="match status" value="1"/>
</dbReference>
<dbReference type="SUPFAM" id="SSF51735">
    <property type="entry name" value="NAD(P)-binding Rossmann-fold domains"/>
    <property type="match status" value="1"/>
</dbReference>
<comment type="similarity">
    <text evidence="5">Belongs to the zinc-containing alcohol dehydrogenase family.</text>
</comment>
<dbReference type="InterPro" id="IPR013154">
    <property type="entry name" value="ADH-like_N"/>
</dbReference>
<dbReference type="EMBL" id="JAPDMZ010000049">
    <property type="protein sequence ID" value="KAK0553556.1"/>
    <property type="molecule type" value="Genomic_DNA"/>
</dbReference>
<evidence type="ECO:0000256" key="3">
    <source>
        <dbReference type="ARBA" id="ARBA00022833"/>
    </source>
</evidence>
<keyword evidence="2 5" id="KW-0479">Metal-binding</keyword>
<dbReference type="InterPro" id="IPR029752">
    <property type="entry name" value="D-isomer_DH_CS1"/>
</dbReference>
<dbReference type="AlphaFoldDB" id="A0AAN6GRT9"/>
<dbReference type="FunFam" id="3.40.50.720:FF:000022">
    <property type="entry name" value="Cinnamyl alcohol dehydrogenase"/>
    <property type="match status" value="1"/>
</dbReference>
<dbReference type="PANTHER" id="PTHR42683">
    <property type="entry name" value="ALDEHYDE REDUCTASE"/>
    <property type="match status" value="1"/>
</dbReference>
<dbReference type="SUPFAM" id="SSF50129">
    <property type="entry name" value="GroES-like"/>
    <property type="match status" value="1"/>
</dbReference>
<sequence length="352" mass="38061">MSSHTTNLGTTFRGSKEGKIVEAKGIDRPVGPNDVVISLTHSGLCGTDLHFLGKDMVLGHEGVGVITEIGSAVKHRSLGERVGYGYVRDSCGVCLNCLDGYDTMCKERVDYGSKDLDQASFADKIVIPEPFVHTIPDSLSLADAAPLQCAGATVYGAIYEAGVSSFNRVGVVGIGGLGHLAIQVVAAMGCETVVFSGTKSKEDEARKLGATEFHAVKENPKLQGVKPVDVLIVSTSGHPDYKLYTRVVAQRGQIIPLTVSSDPFTIPHMTMIGNSLRVQGSYVARRAVHRRMLDFFGSHPKARPMIETLPMTLDGLNEASKRLEKGDVRYRFVLESQTNKEEDLIRQAKSQK</sequence>